<reference evidence="2" key="2">
    <citation type="submission" date="2021-09" db="EMBL/GenBank/DDBJ databases">
        <authorList>
            <person name="Jia N."/>
            <person name="Wang J."/>
            <person name="Shi W."/>
            <person name="Du L."/>
            <person name="Sun Y."/>
            <person name="Zhan W."/>
            <person name="Jiang J."/>
            <person name="Wang Q."/>
            <person name="Zhang B."/>
            <person name="Ji P."/>
            <person name="Sakyi L.B."/>
            <person name="Cui X."/>
            <person name="Yuan T."/>
            <person name="Jiang B."/>
            <person name="Yang W."/>
            <person name="Lam T.T.-Y."/>
            <person name="Chang Q."/>
            <person name="Ding S."/>
            <person name="Wang X."/>
            <person name="Zhu J."/>
            <person name="Ruan X."/>
            <person name="Zhao L."/>
            <person name="Wei J."/>
            <person name="Que T."/>
            <person name="Du C."/>
            <person name="Cheng J."/>
            <person name="Dai P."/>
            <person name="Han X."/>
            <person name="Huang E."/>
            <person name="Gao Y."/>
            <person name="Liu J."/>
            <person name="Shao H."/>
            <person name="Ye R."/>
            <person name="Li L."/>
            <person name="Wei W."/>
            <person name="Wang X."/>
            <person name="Wang C."/>
            <person name="Huo Q."/>
            <person name="Li W."/>
            <person name="Guo W."/>
            <person name="Chen H."/>
            <person name="Chen S."/>
            <person name="Zhou L."/>
            <person name="Zhou L."/>
            <person name="Ni X."/>
            <person name="Tian J."/>
            <person name="Zhou Y."/>
            <person name="Sheng Y."/>
            <person name="Liu T."/>
            <person name="Pan Y."/>
            <person name="Xia L."/>
            <person name="Li J."/>
            <person name="Zhao F."/>
            <person name="Cao W."/>
        </authorList>
    </citation>
    <scope>NUCLEOTIDE SEQUENCE</scope>
    <source>
        <strain evidence="2">Rsan-2018</strain>
        <tissue evidence="2">Larvae</tissue>
    </source>
</reference>
<feature type="region of interest" description="Disordered" evidence="1">
    <location>
        <begin position="886"/>
        <end position="911"/>
    </location>
</feature>
<feature type="compositionally biased region" description="Low complexity" evidence="1">
    <location>
        <begin position="188"/>
        <end position="202"/>
    </location>
</feature>
<feature type="compositionally biased region" description="Acidic residues" evidence="1">
    <location>
        <begin position="228"/>
        <end position="246"/>
    </location>
</feature>
<sequence>MDFSAQVKRAFGPPLTFVNVYRYPAYLSDEVLTNALAQCGKMKSITFATVSSRQNKLNGVRVVKIEMGRPVPNFAIIAGHRVMFDLPGHAPRVRDVGWSVTWSPPARPPSANDAAPSATILTDARRSTSGPAPPNPSAPVPYQASKCENLTPPPTFLSVRNYWHSDGSKERDDTSVATTPSTPPPPVVVLSSADDTSSSNTDGEQSASSGTGHSSAEPSRDSWPEPQSESEEQVVPEIAEPLDEDEHTPPHLESVNFPPLPHGNSRSANPDKTPIVSCGRYILPPDHAYVLPATDLGPSHMAPANSCLDSTLFDDKDAREEDSATRQIKELCQNLRRPDEDVTTALCREATLEELSGAIRCMPPNSAPGPDGLTAGFYATFLDTLGETLLALVNVFFKEQMKPPSFGEGRIVLLLKDAPPPPNEPSSWRPITLLNVDYKIVAAIPNANDPVLERDPPRGSALPKAVDAPSRLQVLSPKPAPPQKKVPSYWDGETEPEQHAGSGETAPPANQEESGASGDDTLTVSSDSDPSVPSDLETVSPQPSPATSPTTLSSAKDQTARVDDALGLVEGRPGRGGSTYHAKGLVKILRHLTLTDVWVHLNDDTFVPTRSSRITASRIDRAYVPDFLLPSVVSREVLALPDNLARKTDHVPLMATVTGSPGTRTSNTTWRLDPALLKDDTSRQNIENFLKETIRAAPSVTPGEWDRLKAAWKALLQEEGRARKRQITKEMNELLRRIRIIQDADSLTACTTDYLASLEWRFKRLLQDKTQRPGQAQGQLAETMDVDLRELSENSCMKITVATRPDGTTVDDPAEVEAIIRNYFKATFQEAEPGKAPPAKPFFRPVLESYLAPRHVDVDSRVPTGKQEDHACPWCCRLPRAALRPPVSGLPARRPLHQTGGSDDPGSRLKSRRHASLPLLPLPTQWFLPRLSRLPTSVQRKLHVTSHRLVTPPVLAALPPTSTR</sequence>
<dbReference type="PANTHER" id="PTHR19446">
    <property type="entry name" value="REVERSE TRANSCRIPTASES"/>
    <property type="match status" value="1"/>
</dbReference>
<evidence type="ECO:0000313" key="2">
    <source>
        <dbReference type="EMBL" id="KAH7961440.1"/>
    </source>
</evidence>
<feature type="region of interest" description="Disordered" evidence="1">
    <location>
        <begin position="124"/>
        <end position="271"/>
    </location>
</feature>
<dbReference type="Proteomes" id="UP000821837">
    <property type="component" value="Chromosome 3"/>
</dbReference>
<feature type="region of interest" description="Disordered" evidence="1">
    <location>
        <begin position="448"/>
        <end position="559"/>
    </location>
</feature>
<gene>
    <name evidence="2" type="ORF">HPB52_009058</name>
</gene>
<reference evidence="2" key="1">
    <citation type="journal article" date="2020" name="Cell">
        <title>Large-Scale Comparative Analyses of Tick Genomes Elucidate Their Genetic Diversity and Vector Capacities.</title>
        <authorList>
            <consortium name="Tick Genome and Microbiome Consortium (TIGMIC)"/>
            <person name="Jia N."/>
            <person name="Wang J."/>
            <person name="Shi W."/>
            <person name="Du L."/>
            <person name="Sun Y."/>
            <person name="Zhan W."/>
            <person name="Jiang J.F."/>
            <person name="Wang Q."/>
            <person name="Zhang B."/>
            <person name="Ji P."/>
            <person name="Bell-Sakyi L."/>
            <person name="Cui X.M."/>
            <person name="Yuan T.T."/>
            <person name="Jiang B.G."/>
            <person name="Yang W.F."/>
            <person name="Lam T.T."/>
            <person name="Chang Q.C."/>
            <person name="Ding S.J."/>
            <person name="Wang X.J."/>
            <person name="Zhu J.G."/>
            <person name="Ruan X.D."/>
            <person name="Zhao L."/>
            <person name="Wei J.T."/>
            <person name="Ye R.Z."/>
            <person name="Que T.C."/>
            <person name="Du C.H."/>
            <person name="Zhou Y.H."/>
            <person name="Cheng J.X."/>
            <person name="Dai P.F."/>
            <person name="Guo W.B."/>
            <person name="Han X.H."/>
            <person name="Huang E.J."/>
            <person name="Li L.F."/>
            <person name="Wei W."/>
            <person name="Gao Y.C."/>
            <person name="Liu J.Z."/>
            <person name="Shao H.Z."/>
            <person name="Wang X."/>
            <person name="Wang C.C."/>
            <person name="Yang T.C."/>
            <person name="Huo Q.B."/>
            <person name="Li W."/>
            <person name="Chen H.Y."/>
            <person name="Chen S.E."/>
            <person name="Zhou L.G."/>
            <person name="Ni X.B."/>
            <person name="Tian J.H."/>
            <person name="Sheng Y."/>
            <person name="Liu T."/>
            <person name="Pan Y.S."/>
            <person name="Xia L.Y."/>
            <person name="Li J."/>
            <person name="Zhao F."/>
            <person name="Cao W.C."/>
        </authorList>
    </citation>
    <scope>NUCLEOTIDE SEQUENCE</scope>
    <source>
        <strain evidence="2">Rsan-2018</strain>
    </source>
</reference>
<dbReference type="InterPro" id="IPR036691">
    <property type="entry name" value="Endo/exonu/phosph_ase_sf"/>
</dbReference>
<evidence type="ECO:0000313" key="3">
    <source>
        <dbReference type="Proteomes" id="UP000821837"/>
    </source>
</evidence>
<proteinExistence type="predicted"/>
<keyword evidence="3" id="KW-1185">Reference proteome</keyword>
<protein>
    <submittedName>
        <fullName evidence="2">Uncharacterized protein</fullName>
    </submittedName>
</protein>
<dbReference type="EMBL" id="JABSTV010001249">
    <property type="protein sequence ID" value="KAH7961440.1"/>
    <property type="molecule type" value="Genomic_DNA"/>
</dbReference>
<accession>A0A9D4SYA9</accession>
<comment type="caution">
    <text evidence="2">The sequence shown here is derived from an EMBL/GenBank/DDBJ whole genome shotgun (WGS) entry which is preliminary data.</text>
</comment>
<organism evidence="2 3">
    <name type="scientific">Rhipicephalus sanguineus</name>
    <name type="common">Brown dog tick</name>
    <name type="synonym">Ixodes sanguineus</name>
    <dbReference type="NCBI Taxonomy" id="34632"/>
    <lineage>
        <taxon>Eukaryota</taxon>
        <taxon>Metazoa</taxon>
        <taxon>Ecdysozoa</taxon>
        <taxon>Arthropoda</taxon>
        <taxon>Chelicerata</taxon>
        <taxon>Arachnida</taxon>
        <taxon>Acari</taxon>
        <taxon>Parasitiformes</taxon>
        <taxon>Ixodida</taxon>
        <taxon>Ixodoidea</taxon>
        <taxon>Ixodidae</taxon>
        <taxon>Rhipicephalinae</taxon>
        <taxon>Rhipicephalus</taxon>
        <taxon>Rhipicephalus</taxon>
    </lineage>
</organism>
<feature type="compositionally biased region" description="Polar residues" evidence="1">
    <location>
        <begin position="203"/>
        <end position="217"/>
    </location>
</feature>
<dbReference type="AlphaFoldDB" id="A0A9D4SYA9"/>
<dbReference type="SUPFAM" id="SSF56219">
    <property type="entry name" value="DNase I-like"/>
    <property type="match status" value="1"/>
</dbReference>
<evidence type="ECO:0000256" key="1">
    <source>
        <dbReference type="SAM" id="MobiDB-lite"/>
    </source>
</evidence>
<name>A0A9D4SYA9_RHISA</name>
<feature type="compositionally biased region" description="Low complexity" evidence="1">
    <location>
        <begin position="519"/>
        <end position="554"/>
    </location>
</feature>